<dbReference type="AlphaFoldDB" id="A0A545U592"/>
<keyword evidence="2" id="KW-1185">Reference proteome</keyword>
<sequence>MEDTGNNTNQLDWRCYINADNWLEHLDMLFEQLLEVGDRPSFAAIATAVDIWLELMGLITDLAPQEQELVQAQLALFLPPEWRTWVDFTLDATTLTQPGLTPFVCSKTPVH</sequence>
<dbReference type="Proteomes" id="UP000319732">
    <property type="component" value="Unassembled WGS sequence"/>
</dbReference>
<evidence type="ECO:0000313" key="2">
    <source>
        <dbReference type="Proteomes" id="UP000319732"/>
    </source>
</evidence>
<comment type="caution">
    <text evidence="1">The sequence shown here is derived from an EMBL/GenBank/DDBJ whole genome shotgun (WGS) entry which is preliminary data.</text>
</comment>
<name>A0A545U592_9GAMM</name>
<accession>A0A545U592</accession>
<dbReference type="RefSeq" id="WP_142902847.1">
    <property type="nucleotide sequence ID" value="NZ_ML660088.1"/>
</dbReference>
<protein>
    <submittedName>
        <fullName evidence="1">Uncharacterized protein</fullName>
    </submittedName>
</protein>
<reference evidence="1 2" key="1">
    <citation type="submission" date="2019-06" db="EMBL/GenBank/DDBJ databases">
        <title>Whole genome sequence for Cellvibrionaceae sp. R142.</title>
        <authorList>
            <person name="Wang G."/>
        </authorList>
    </citation>
    <scope>NUCLEOTIDE SEQUENCE [LARGE SCALE GENOMIC DNA]</scope>
    <source>
        <strain evidence="1 2">R142</strain>
    </source>
</reference>
<organism evidence="1 2">
    <name type="scientific">Exilibacterium tricleocarpae</name>
    <dbReference type="NCBI Taxonomy" id="2591008"/>
    <lineage>
        <taxon>Bacteria</taxon>
        <taxon>Pseudomonadati</taxon>
        <taxon>Pseudomonadota</taxon>
        <taxon>Gammaproteobacteria</taxon>
        <taxon>Cellvibrionales</taxon>
        <taxon>Cellvibrionaceae</taxon>
        <taxon>Exilibacterium</taxon>
    </lineage>
</organism>
<gene>
    <name evidence="1" type="ORF">FKG94_03725</name>
</gene>
<evidence type="ECO:0000313" key="1">
    <source>
        <dbReference type="EMBL" id="TQV84641.1"/>
    </source>
</evidence>
<dbReference type="EMBL" id="VHSG01000005">
    <property type="protein sequence ID" value="TQV84641.1"/>
    <property type="molecule type" value="Genomic_DNA"/>
</dbReference>
<proteinExistence type="predicted"/>